<dbReference type="InterPro" id="IPR055775">
    <property type="entry name" value="DUF7351"/>
</dbReference>
<dbReference type="Proteomes" id="UP000277326">
    <property type="component" value="Unassembled WGS sequence"/>
</dbReference>
<reference evidence="3 6" key="2">
    <citation type="submission" date="2018-07" db="EMBL/GenBank/DDBJ databases">
        <title>Genome sequences of Haloplanus aerogenes JCM 16430T.</title>
        <authorList>
            <person name="Kim Y.B."/>
            <person name="Roh S.W."/>
        </authorList>
    </citation>
    <scope>NUCLEOTIDE SEQUENCE [LARGE SCALE GENOMIC DNA]</scope>
    <source>
        <strain evidence="3 6">JCM 16430</strain>
    </source>
</reference>
<dbReference type="InterPro" id="IPR036388">
    <property type="entry name" value="WH-like_DNA-bd_sf"/>
</dbReference>
<dbReference type="EMBL" id="REFS01000002">
    <property type="protein sequence ID" value="RMB23920.1"/>
    <property type="molecule type" value="Genomic_DNA"/>
</dbReference>
<evidence type="ECO:0000313" key="6">
    <source>
        <dbReference type="Proteomes" id="UP000282007"/>
    </source>
</evidence>
<keyword evidence="6" id="KW-1185">Reference proteome</keyword>
<reference evidence="4 5" key="1">
    <citation type="journal article" date="2015" name="Stand. Genomic Sci.">
        <title>Genomic Encyclopedia of Bacterial and Archaeal Type Strains, Phase III: the genomes of soil and plant-associated and newly described type strains.</title>
        <authorList>
            <person name="Whitman W.B."/>
            <person name="Woyke T."/>
            <person name="Klenk H.P."/>
            <person name="Zhou Y."/>
            <person name="Lilburn T.G."/>
            <person name="Beck B.J."/>
            <person name="De Vos P."/>
            <person name="Vandamme P."/>
            <person name="Eisen J.A."/>
            <person name="Garrity G."/>
            <person name="Hugenholtz P."/>
            <person name="Kyrpides N.C."/>
        </authorList>
    </citation>
    <scope>NUCLEOTIDE SEQUENCE [LARGE SCALE GENOMIC DNA]</scope>
    <source>
        <strain evidence="4 5">CGMCC 1.10124</strain>
    </source>
</reference>
<dbReference type="EMBL" id="CP034145">
    <property type="protein sequence ID" value="AZH24434.1"/>
    <property type="molecule type" value="Genomic_DNA"/>
</dbReference>
<dbReference type="InterPro" id="IPR011991">
    <property type="entry name" value="ArsR-like_HTH"/>
</dbReference>
<organism evidence="4 5">
    <name type="scientific">Haloplanus aerogenes</name>
    <dbReference type="NCBI Taxonomy" id="660522"/>
    <lineage>
        <taxon>Archaea</taxon>
        <taxon>Methanobacteriati</taxon>
        <taxon>Methanobacteriota</taxon>
        <taxon>Stenosarchaea group</taxon>
        <taxon>Halobacteria</taxon>
        <taxon>Halobacteriales</taxon>
        <taxon>Haloferacaceae</taxon>
        <taxon>Haloplanus</taxon>
    </lineage>
</organism>
<gene>
    <name evidence="4" type="ORF">ATH50_1150</name>
    <name evidence="3" type="ORF">DU502_03145</name>
</gene>
<dbReference type="InterPro" id="IPR055771">
    <property type="entry name" value="DUF7347"/>
</dbReference>
<sequence>MTDDTESLRPDDAFTLLADRTRIKIIRALGDASTPGVPETLPFSELRRRADISGSGRFNYHLGKLVDQFVEETDDGYRLSYPGVRVYQAIKAGTFTDRVQIDPFELDGNCHVCGASQEAAYRESMFRVRCSGDCGAIFYKYFCPPSSLTERDREGVLRAANEHIQREIASMAKGVCPWCCGHMTSRILPTDAEMPHRENPAIDHRVLHVCDTCDGAIYTRLGGLLVTHPAVVSFFYDHGVDVTRRHIWALPFAASDERTTITDTGPWRATVRVECEGDTLRVRLDEGPSVIDATHVD</sequence>
<evidence type="ECO:0000313" key="4">
    <source>
        <dbReference type="EMBL" id="RMB23920.1"/>
    </source>
</evidence>
<accession>A0A3M0DT48</accession>
<evidence type="ECO:0000259" key="2">
    <source>
        <dbReference type="Pfam" id="PF24042"/>
    </source>
</evidence>
<dbReference type="Pfam" id="PF24038">
    <property type="entry name" value="DUF7347"/>
    <property type="match status" value="1"/>
</dbReference>
<dbReference type="RefSeq" id="WP_121919824.1">
    <property type="nucleotide sequence ID" value="NZ_CP034145.1"/>
</dbReference>
<dbReference type="GeneID" id="38470249"/>
<feature type="domain" description="DUF7351" evidence="2">
    <location>
        <begin position="107"/>
        <end position="290"/>
    </location>
</feature>
<dbReference type="Proteomes" id="UP000282007">
    <property type="component" value="Chromosome"/>
</dbReference>
<dbReference type="CDD" id="cd00090">
    <property type="entry name" value="HTH_ARSR"/>
    <property type="match status" value="1"/>
</dbReference>
<feature type="domain" description="DUF7347" evidence="1">
    <location>
        <begin position="10"/>
        <end position="90"/>
    </location>
</feature>
<evidence type="ECO:0000313" key="3">
    <source>
        <dbReference type="EMBL" id="AZH24434.1"/>
    </source>
</evidence>
<dbReference type="KEGG" id="haer:DU502_03145"/>
<protein>
    <submittedName>
        <fullName evidence="3">ArsR family transcriptional regulator</fullName>
    </submittedName>
    <submittedName>
        <fullName evidence="4">Helix-turn-helix protein</fullName>
    </submittedName>
</protein>
<name>A0A3M0DT48_9EURY</name>
<evidence type="ECO:0000313" key="5">
    <source>
        <dbReference type="Proteomes" id="UP000277326"/>
    </source>
</evidence>
<dbReference type="OrthoDB" id="8482at2157"/>
<proteinExistence type="predicted"/>
<dbReference type="AlphaFoldDB" id="A0A3M0DT48"/>
<reference evidence="4" key="3">
    <citation type="submission" date="2018-10" db="EMBL/GenBank/DDBJ databases">
        <authorList>
            <person name="Whitman W."/>
            <person name="Huntemann M."/>
            <person name="Clum A."/>
            <person name="Pillay M."/>
            <person name="Palaniappan K."/>
            <person name="Varghese N."/>
            <person name="Mikhailova N."/>
            <person name="Stamatis D."/>
            <person name="Reddy T."/>
            <person name="Daum C."/>
            <person name="Shapiro N."/>
            <person name="Ivanova N."/>
            <person name="Kyrpides N."/>
            <person name="Woyke T."/>
        </authorList>
    </citation>
    <scope>NUCLEOTIDE SEQUENCE</scope>
    <source>
        <strain evidence="4">CGMCC 1.10124</strain>
    </source>
</reference>
<dbReference type="Pfam" id="PF24042">
    <property type="entry name" value="DUF7351"/>
    <property type="match status" value="1"/>
</dbReference>
<dbReference type="Gene3D" id="1.10.10.10">
    <property type="entry name" value="Winged helix-like DNA-binding domain superfamily/Winged helix DNA-binding domain"/>
    <property type="match status" value="1"/>
</dbReference>
<evidence type="ECO:0000259" key="1">
    <source>
        <dbReference type="Pfam" id="PF24038"/>
    </source>
</evidence>